<feature type="compositionally biased region" description="Polar residues" evidence="8">
    <location>
        <begin position="1048"/>
        <end position="1058"/>
    </location>
</feature>
<dbReference type="AlphaFoldDB" id="A0A6I2NQB9"/>
<protein>
    <submittedName>
        <fullName evidence="11">SusC/RagA family TonB-linked outer membrane protein</fullName>
    </submittedName>
</protein>
<dbReference type="InterPro" id="IPR023997">
    <property type="entry name" value="TonB-dep_OMP_SusC/RagA_CS"/>
</dbReference>
<dbReference type="SUPFAM" id="SSF49464">
    <property type="entry name" value="Carboxypeptidase regulatory domain-like"/>
    <property type="match status" value="1"/>
</dbReference>
<evidence type="ECO:0000313" key="11">
    <source>
        <dbReference type="EMBL" id="MRZ55315.1"/>
    </source>
</evidence>
<feature type="region of interest" description="Disordered" evidence="8">
    <location>
        <begin position="1034"/>
        <end position="1058"/>
    </location>
</feature>
<feature type="transmembrane region" description="Helical" evidence="9">
    <location>
        <begin position="12"/>
        <end position="30"/>
    </location>
</feature>
<dbReference type="Gene3D" id="2.60.40.1120">
    <property type="entry name" value="Carboxypeptidase-like, regulatory domain"/>
    <property type="match status" value="1"/>
</dbReference>
<dbReference type="SUPFAM" id="SSF56935">
    <property type="entry name" value="Porins"/>
    <property type="match status" value="1"/>
</dbReference>
<evidence type="ECO:0000259" key="10">
    <source>
        <dbReference type="SMART" id="SM00965"/>
    </source>
</evidence>
<name>A0A6I2NQB9_PARDI</name>
<comment type="subcellular location">
    <subcellularLocation>
        <location evidence="1 7">Cell outer membrane</location>
        <topology evidence="1 7">Multi-pass membrane protein</topology>
    </subcellularLocation>
</comment>
<evidence type="ECO:0000256" key="6">
    <source>
        <dbReference type="ARBA" id="ARBA00023237"/>
    </source>
</evidence>
<dbReference type="InterPro" id="IPR008969">
    <property type="entry name" value="CarboxyPept-like_regulatory"/>
</dbReference>
<evidence type="ECO:0000256" key="1">
    <source>
        <dbReference type="ARBA" id="ARBA00004571"/>
    </source>
</evidence>
<evidence type="ECO:0000256" key="7">
    <source>
        <dbReference type="PROSITE-ProRule" id="PRU01360"/>
    </source>
</evidence>
<keyword evidence="3 7" id="KW-1134">Transmembrane beta strand</keyword>
<dbReference type="InterPro" id="IPR011662">
    <property type="entry name" value="Secretin/TonB_short_N"/>
</dbReference>
<evidence type="ECO:0000256" key="2">
    <source>
        <dbReference type="ARBA" id="ARBA00022448"/>
    </source>
</evidence>
<evidence type="ECO:0000256" key="5">
    <source>
        <dbReference type="ARBA" id="ARBA00023136"/>
    </source>
</evidence>
<dbReference type="SMART" id="SM00965">
    <property type="entry name" value="STN"/>
    <property type="match status" value="1"/>
</dbReference>
<evidence type="ECO:0000256" key="3">
    <source>
        <dbReference type="ARBA" id="ARBA00022452"/>
    </source>
</evidence>
<keyword evidence="2 7" id="KW-0813">Transport</keyword>
<keyword evidence="4 7" id="KW-0812">Transmembrane</keyword>
<dbReference type="Pfam" id="PF13715">
    <property type="entry name" value="CarbopepD_reg_2"/>
    <property type="match status" value="1"/>
</dbReference>
<feature type="domain" description="Secretin/TonB short N-terminal" evidence="10">
    <location>
        <begin position="67"/>
        <end position="118"/>
    </location>
</feature>
<dbReference type="Pfam" id="PF07660">
    <property type="entry name" value="STN"/>
    <property type="match status" value="1"/>
</dbReference>
<dbReference type="Pfam" id="PF07715">
    <property type="entry name" value="Plug"/>
    <property type="match status" value="1"/>
</dbReference>
<dbReference type="EMBL" id="WKNE01000007">
    <property type="protein sequence ID" value="MRZ55315.1"/>
    <property type="molecule type" value="Genomic_DNA"/>
</dbReference>
<dbReference type="Gene3D" id="2.170.130.10">
    <property type="entry name" value="TonB-dependent receptor, plug domain"/>
    <property type="match status" value="1"/>
</dbReference>
<comment type="caution">
    <text evidence="11">The sequence shown here is derived from an EMBL/GenBank/DDBJ whole genome shotgun (WGS) entry which is preliminary data.</text>
</comment>
<gene>
    <name evidence="11" type="ORF">GKD68_11185</name>
</gene>
<reference evidence="11 12" key="1">
    <citation type="journal article" date="2019" name="Nat. Med.">
        <title>A library of human gut bacterial isolates paired with longitudinal multiomics data enables mechanistic microbiome research.</title>
        <authorList>
            <person name="Poyet M."/>
            <person name="Groussin M."/>
            <person name="Gibbons S.M."/>
            <person name="Avila-Pacheco J."/>
            <person name="Jiang X."/>
            <person name="Kearney S.M."/>
            <person name="Perrotta A.R."/>
            <person name="Berdy B."/>
            <person name="Zhao S."/>
            <person name="Lieberman T.D."/>
            <person name="Swanson P.K."/>
            <person name="Smith M."/>
            <person name="Roesemann S."/>
            <person name="Alexander J.E."/>
            <person name="Rich S.A."/>
            <person name="Livny J."/>
            <person name="Vlamakis H."/>
            <person name="Clish C."/>
            <person name="Bullock K."/>
            <person name="Deik A."/>
            <person name="Scott J."/>
            <person name="Pierce K.A."/>
            <person name="Xavier R.J."/>
            <person name="Alm E.J."/>
        </authorList>
    </citation>
    <scope>NUCLEOTIDE SEQUENCE [LARGE SCALE GENOMIC DNA]</scope>
    <source>
        <strain evidence="11 12">BIOML-A2</strain>
    </source>
</reference>
<dbReference type="FunFam" id="2.170.130.10:FF:000008">
    <property type="entry name" value="SusC/RagA family TonB-linked outer membrane protein"/>
    <property type="match status" value="1"/>
</dbReference>
<sequence length="1150" mass="127545">MKKDTKFGVRYGVPYFIARVMAISIFFLLANTGNLLAVTESFLHFDLSANETTLEQVFHELEKQSGYSIIYKSSEVNLKEVLSVDVREQPLETILNTVLKKQGLTYEIKDEHIIVYKAKVSNEVRAFVTQQSRKVSGTVKDVLGEPMIGVSVLEEGTQNGTVTDFNGNYVLELKNGKSVLVFSYIGYVSKKINVENLSVINTELEEDVQRLDDVVVVGYGTMRKKDLTGSVAQVSSGTLENQAARQVDQALTGQIAGVQVISKSGMPGESTMIRVRGVGSITAGSEPLYVVDGFPVDDIQTLNPSDIESIDVLKDASSTAIYGSRGSNGVVIINTKRGVTGKPTVSVDVSFGLSKVYDIPRMMNGLELAEYAYYSIRNRNIDQGYSVDDPDPTKWRTPLPTPQWNVLNGTNVVDCNMVDEILRVAAQQRYTIGVSGGSENIKYLVSAEYVDQEGVVRNSDYKRLSVRSNVDVRLSQKANLKLSLNPSFTNRNSSYESSSNEYGGYMSGSPVNRAQLWPSYFPARDENGEYFMFSHNDASQEWNPLAQVNEVLNNEKRSRISGSLNLDYKILDFLRFNVMLGGSVNNSTTMRFEPSLPVFSSGGDYDNDAFGKDESRMKLDWITEYTLHYNQSFKKHNIQGLVGFTAQASWNKNSNMESNRYPNNLIPSLSAVAGILTGGSVDINEWSLLSYLARLNYNYDGKYYVTASWRADGSSRFGSKNKYGYFPSVALAWRISQENFLKNLSFLDDLKLRLSYGSTGNNNIGGYNHIATIDYLRTVLGGAAVEGYAPDRIENPLLTWEVQKSVNLGLDISLFANRLALSLDTYWSKNTDLLLDVNIPGTTGFSSMTKNIGEVKNHGVDIQVKTVNVKNKGFTWSTDFNISTFRNEVVALGPTGDPIMGGSSHITKIGHPIGMFYGYLTDGVFMNQAEVDRGPIFGPGTSNSSRPGDIRFVDKSGPDGKPDGVINSLDQDIMGNPYPDFTYGMTNNISWKNLSLSVSLYGSYGNEILNLAGNGILNKRGNRVGQLATQLNYWKTEQEPGDGKTPRPNDSSTGGNRNLSQHFIDTGSFLRINNLRLNYTLPIEMTRKWFNTNSLQAQIYFNVTNLYTFTKNKTCFNPDVSNSLDARLPGVSYSDYPLPRTFVLGVNLKF</sequence>
<dbReference type="Gene3D" id="2.40.170.20">
    <property type="entry name" value="TonB-dependent receptor, beta-barrel domain"/>
    <property type="match status" value="1"/>
</dbReference>
<dbReference type="InterPro" id="IPR036942">
    <property type="entry name" value="Beta-barrel_TonB_sf"/>
</dbReference>
<evidence type="ECO:0000256" key="8">
    <source>
        <dbReference type="SAM" id="MobiDB-lite"/>
    </source>
</evidence>
<dbReference type="Proteomes" id="UP000432516">
    <property type="component" value="Unassembled WGS sequence"/>
</dbReference>
<dbReference type="InterPro" id="IPR039426">
    <property type="entry name" value="TonB-dep_rcpt-like"/>
</dbReference>
<dbReference type="NCBIfam" id="TIGR04056">
    <property type="entry name" value="OMP_RagA_SusC"/>
    <property type="match status" value="1"/>
</dbReference>
<dbReference type="InterPro" id="IPR037066">
    <property type="entry name" value="Plug_dom_sf"/>
</dbReference>
<dbReference type="InterPro" id="IPR012910">
    <property type="entry name" value="Plug_dom"/>
</dbReference>
<feature type="compositionally biased region" description="Basic and acidic residues" evidence="8">
    <location>
        <begin position="1036"/>
        <end position="1047"/>
    </location>
</feature>
<dbReference type="RefSeq" id="WP_121956114.1">
    <property type="nucleotide sequence ID" value="NZ_DAWDZC010000010.1"/>
</dbReference>
<keyword evidence="5 7" id="KW-0472">Membrane</keyword>
<evidence type="ECO:0000256" key="4">
    <source>
        <dbReference type="ARBA" id="ARBA00022692"/>
    </source>
</evidence>
<keyword evidence="9" id="KW-1133">Transmembrane helix</keyword>
<dbReference type="PROSITE" id="PS52016">
    <property type="entry name" value="TONB_DEPENDENT_REC_3"/>
    <property type="match status" value="1"/>
</dbReference>
<proteinExistence type="inferred from homology"/>
<comment type="similarity">
    <text evidence="7">Belongs to the TonB-dependent receptor family.</text>
</comment>
<evidence type="ECO:0000313" key="12">
    <source>
        <dbReference type="Proteomes" id="UP000432516"/>
    </source>
</evidence>
<organism evidence="11 12">
    <name type="scientific">Parabacteroides distasonis</name>
    <dbReference type="NCBI Taxonomy" id="823"/>
    <lineage>
        <taxon>Bacteria</taxon>
        <taxon>Pseudomonadati</taxon>
        <taxon>Bacteroidota</taxon>
        <taxon>Bacteroidia</taxon>
        <taxon>Bacteroidales</taxon>
        <taxon>Tannerellaceae</taxon>
        <taxon>Parabacteroides</taxon>
    </lineage>
</organism>
<dbReference type="Gene3D" id="3.55.50.30">
    <property type="match status" value="1"/>
</dbReference>
<dbReference type="InterPro" id="IPR023996">
    <property type="entry name" value="TonB-dep_OMP_SusC/RagA"/>
</dbReference>
<dbReference type="GO" id="GO:0009279">
    <property type="term" value="C:cell outer membrane"/>
    <property type="evidence" value="ECO:0007669"/>
    <property type="project" value="UniProtKB-SubCell"/>
</dbReference>
<evidence type="ECO:0000256" key="9">
    <source>
        <dbReference type="SAM" id="Phobius"/>
    </source>
</evidence>
<accession>A0A6I2NQB9</accession>
<keyword evidence="6 7" id="KW-0998">Cell outer membrane</keyword>
<dbReference type="NCBIfam" id="TIGR04057">
    <property type="entry name" value="SusC_RagA_signa"/>
    <property type="match status" value="1"/>
</dbReference>